<gene>
    <name evidence="5" type="ORF">DT065_03595</name>
</gene>
<evidence type="ECO:0000259" key="3">
    <source>
        <dbReference type="Pfam" id="PF02550"/>
    </source>
</evidence>
<dbReference type="SUPFAM" id="SSF100950">
    <property type="entry name" value="NagB/RpiA/CoA transferase-like"/>
    <property type="match status" value="2"/>
</dbReference>
<dbReference type="PANTHER" id="PTHR21432:SF20">
    <property type="entry name" value="ACETYL-COA HYDROLASE"/>
    <property type="match status" value="1"/>
</dbReference>
<dbReference type="InterPro" id="IPR026888">
    <property type="entry name" value="AcetylCoA_hyd_C"/>
</dbReference>
<dbReference type="GO" id="GO:0016787">
    <property type="term" value="F:hydrolase activity"/>
    <property type="evidence" value="ECO:0007669"/>
    <property type="project" value="UniProtKB-KW"/>
</dbReference>
<dbReference type="EMBL" id="CP031092">
    <property type="protein sequence ID" value="AXF55191.1"/>
    <property type="molecule type" value="Genomic_DNA"/>
</dbReference>
<organism evidence="5 6">
    <name type="scientific">Salicibibacter kimchii</name>
    <dbReference type="NCBI Taxonomy" id="2099786"/>
    <lineage>
        <taxon>Bacteria</taxon>
        <taxon>Bacillati</taxon>
        <taxon>Bacillota</taxon>
        <taxon>Bacilli</taxon>
        <taxon>Bacillales</taxon>
        <taxon>Bacillaceae</taxon>
        <taxon>Salicibibacter</taxon>
    </lineage>
</organism>
<dbReference type="GO" id="GO:0008775">
    <property type="term" value="F:acetate CoA-transferase activity"/>
    <property type="evidence" value="ECO:0007669"/>
    <property type="project" value="InterPro"/>
</dbReference>
<dbReference type="OrthoDB" id="9801795at2"/>
<dbReference type="Pfam" id="PF13336">
    <property type="entry name" value="AcetylCoA_hyd_C"/>
    <property type="match status" value="1"/>
</dbReference>
<dbReference type="PANTHER" id="PTHR21432">
    <property type="entry name" value="ACETYL-COA HYDROLASE-RELATED"/>
    <property type="match status" value="1"/>
</dbReference>
<comment type="similarity">
    <text evidence="1">Belongs to the acetyl-CoA hydrolase/transferase family.</text>
</comment>
<keyword evidence="5" id="KW-0378">Hydrolase</keyword>
<dbReference type="Pfam" id="PF02550">
    <property type="entry name" value="AcetylCoA_hydro"/>
    <property type="match status" value="1"/>
</dbReference>
<protein>
    <submittedName>
        <fullName evidence="5">Acetyl-CoA hydrolase/transferase family protein</fullName>
    </submittedName>
</protein>
<proteinExistence type="inferred from homology"/>
<reference evidence="5 6" key="1">
    <citation type="journal article" date="2018" name="J. Microbiol.">
        <title>Salicibibacter kimchii gen. nov., sp. nov., a moderately halophilic and alkalitolerant bacterium in the family Bacillaceae, isolated from kimchi.</title>
        <authorList>
            <person name="Jang J.Y."/>
            <person name="Oh Y.J."/>
            <person name="Lim S.K."/>
            <person name="Park H.K."/>
            <person name="Lee C."/>
            <person name="Kim J.Y."/>
            <person name="Lee M.A."/>
            <person name="Choi H.J."/>
        </authorList>
    </citation>
    <scope>NUCLEOTIDE SEQUENCE [LARGE SCALE GENOMIC DNA]</scope>
    <source>
        <strain evidence="5 6">NKC1-1</strain>
    </source>
</reference>
<evidence type="ECO:0000256" key="2">
    <source>
        <dbReference type="ARBA" id="ARBA00022679"/>
    </source>
</evidence>
<dbReference type="InterPro" id="IPR038460">
    <property type="entry name" value="AcetylCoA_hyd_C_sf"/>
</dbReference>
<dbReference type="AlphaFoldDB" id="A0A345BW60"/>
<sequence length="414" mass="45160">MSDKTVPVSEAVKHVKSHDHLVLAGMCGEPPTLIQALIQQRERLENVTIYNMPLGTPCEYANPEWDRHFKVKSFLLSGVLKDSYKSGMTDYLPVNLSDIPGYMEQLRPNVAFIQCTPPDNEGNLNLGLSADYTLSLIKHAQLVIAEINDQLPWVSGTGIIPSSDIDLFVEGSLSPNELPSATPGETENKIAQYVAELVPDRSTIQIGIGSLANSIISALKNKSALGVHTGTFPEALIDLYENGVVTNEHKEINQGKIVATCLAGTQKLYNYANRHSNIELHPSDYTHSTATISQISQFHAINSAVQIDLTGQINAEKIKDFYIAGVGGQMDFMRGAMASKGGKSIIALPSTAAKGTKSRIVPELSSVTSTKSDVHYVVTEYGIASLYGKTIEERKEELINISHPDFREELTHTI</sequence>
<dbReference type="KEGG" id="rue:DT065_03595"/>
<dbReference type="RefSeq" id="WP_114370951.1">
    <property type="nucleotide sequence ID" value="NZ_CP031092.1"/>
</dbReference>
<evidence type="ECO:0000256" key="1">
    <source>
        <dbReference type="ARBA" id="ARBA00009632"/>
    </source>
</evidence>
<dbReference type="Gene3D" id="3.40.1080.20">
    <property type="entry name" value="Acetyl-CoA hydrolase/transferase C-terminal domain"/>
    <property type="match status" value="1"/>
</dbReference>
<accession>A0A345BW60</accession>
<name>A0A345BW60_9BACI</name>
<keyword evidence="2 5" id="KW-0808">Transferase</keyword>
<dbReference type="Gene3D" id="3.40.1080.10">
    <property type="entry name" value="Glutaconate Coenzyme A-transferase"/>
    <property type="match status" value="1"/>
</dbReference>
<dbReference type="Gene3D" id="3.30.750.70">
    <property type="entry name" value="4-hydroxybutyrate coenzyme like domains"/>
    <property type="match status" value="1"/>
</dbReference>
<dbReference type="InterPro" id="IPR046433">
    <property type="entry name" value="ActCoA_hydro"/>
</dbReference>
<evidence type="ECO:0000259" key="4">
    <source>
        <dbReference type="Pfam" id="PF13336"/>
    </source>
</evidence>
<feature type="domain" description="Acetyl-CoA hydrolase/transferase C-terminal" evidence="4">
    <location>
        <begin position="264"/>
        <end position="412"/>
    </location>
</feature>
<evidence type="ECO:0000313" key="6">
    <source>
        <dbReference type="Proteomes" id="UP000252100"/>
    </source>
</evidence>
<dbReference type="InterPro" id="IPR037171">
    <property type="entry name" value="NagB/RpiA_transferase-like"/>
</dbReference>
<evidence type="ECO:0000313" key="5">
    <source>
        <dbReference type="EMBL" id="AXF55191.1"/>
    </source>
</evidence>
<feature type="domain" description="Acetyl-CoA hydrolase/transferase N-terminal" evidence="3">
    <location>
        <begin position="9"/>
        <end position="166"/>
    </location>
</feature>
<dbReference type="InterPro" id="IPR003702">
    <property type="entry name" value="ActCoA_hydro_N"/>
</dbReference>
<dbReference type="GO" id="GO:0006083">
    <property type="term" value="P:acetate metabolic process"/>
    <property type="evidence" value="ECO:0007669"/>
    <property type="project" value="InterPro"/>
</dbReference>
<dbReference type="Proteomes" id="UP000252100">
    <property type="component" value="Chromosome"/>
</dbReference>
<keyword evidence="6" id="KW-1185">Reference proteome</keyword>